<keyword evidence="6" id="KW-0812">Transmembrane</keyword>
<evidence type="ECO:0000256" key="1">
    <source>
        <dbReference type="ARBA" id="ARBA00022473"/>
    </source>
</evidence>
<dbReference type="PROSITE" id="PS50297">
    <property type="entry name" value="ANK_REP_REGION"/>
    <property type="match status" value="2"/>
</dbReference>
<dbReference type="GO" id="GO:0019208">
    <property type="term" value="F:phosphatase regulator activity"/>
    <property type="evidence" value="ECO:0007669"/>
    <property type="project" value="TreeGrafter"/>
</dbReference>
<keyword evidence="6" id="KW-1133">Transmembrane helix</keyword>
<keyword evidence="2" id="KW-0677">Repeat</keyword>
<name>A0A9D4GIZ4_DREPO</name>
<dbReference type="GO" id="GO:0004857">
    <property type="term" value="F:enzyme inhibitor activity"/>
    <property type="evidence" value="ECO:0007669"/>
    <property type="project" value="TreeGrafter"/>
</dbReference>
<dbReference type="Proteomes" id="UP000828390">
    <property type="component" value="Unassembled WGS sequence"/>
</dbReference>
<dbReference type="GO" id="GO:0005737">
    <property type="term" value="C:cytoplasm"/>
    <property type="evidence" value="ECO:0007669"/>
    <property type="project" value="TreeGrafter"/>
</dbReference>
<evidence type="ECO:0000256" key="6">
    <source>
        <dbReference type="SAM" id="Phobius"/>
    </source>
</evidence>
<evidence type="ECO:0000256" key="3">
    <source>
        <dbReference type="ARBA" id="ARBA00038386"/>
    </source>
</evidence>
<keyword evidence="4" id="KW-0040">ANK repeat</keyword>
<keyword evidence="6" id="KW-0472">Membrane</keyword>
<accession>A0A9D4GIZ4</accession>
<comment type="similarity">
    <text evidence="3">Belongs to the NRARP family.</text>
</comment>
<evidence type="ECO:0000256" key="2">
    <source>
        <dbReference type="ARBA" id="ARBA00022737"/>
    </source>
</evidence>
<dbReference type="PANTHER" id="PTHR24179:SF21">
    <property type="entry name" value="MYOSIN BINDING SUBUNIT, ISOFORM O"/>
    <property type="match status" value="1"/>
</dbReference>
<keyword evidence="8" id="KW-1185">Reference proteome</keyword>
<evidence type="ECO:0000256" key="4">
    <source>
        <dbReference type="PROSITE-ProRule" id="PRU00023"/>
    </source>
</evidence>
<evidence type="ECO:0000313" key="8">
    <source>
        <dbReference type="Proteomes" id="UP000828390"/>
    </source>
</evidence>
<dbReference type="InterPro" id="IPR036770">
    <property type="entry name" value="Ankyrin_rpt-contain_sf"/>
</dbReference>
<dbReference type="Gene3D" id="1.25.40.20">
    <property type="entry name" value="Ankyrin repeat-containing domain"/>
    <property type="match status" value="1"/>
</dbReference>
<reference evidence="7" key="1">
    <citation type="journal article" date="2019" name="bioRxiv">
        <title>The Genome of the Zebra Mussel, Dreissena polymorpha: A Resource for Invasive Species Research.</title>
        <authorList>
            <person name="McCartney M.A."/>
            <person name="Auch B."/>
            <person name="Kono T."/>
            <person name="Mallez S."/>
            <person name="Zhang Y."/>
            <person name="Obille A."/>
            <person name="Becker A."/>
            <person name="Abrahante J.E."/>
            <person name="Garbe J."/>
            <person name="Badalamenti J.P."/>
            <person name="Herman A."/>
            <person name="Mangelson H."/>
            <person name="Liachko I."/>
            <person name="Sullivan S."/>
            <person name="Sone E.D."/>
            <person name="Koren S."/>
            <person name="Silverstein K.A.T."/>
            <person name="Beckman K.B."/>
            <person name="Gohl D.M."/>
        </authorList>
    </citation>
    <scope>NUCLEOTIDE SEQUENCE</scope>
    <source>
        <strain evidence="7">Duluth1</strain>
        <tissue evidence="7">Whole animal</tissue>
    </source>
</reference>
<proteinExistence type="inferred from homology"/>
<sequence length="256" mass="28807">MSSSDEGGHLEVLSCEADEEDNEEGPLSTNSRKISFPVDSIFNAIIQDGDVAELHHILSRRLSEININQKNHSGLTALHYAVLTNNLDTVKMLIAFGADVNAQDVYGFSALHTAAALGNIDVTSLLIVFGANVFSLTKQSELPIDLAKDIHVIRILMTEMCQRVHVDYMWRSIAVYYLKHAMCFFTWFIISIYRVIFISLRFVCQYVCKLIQGNLVTAFKRPRHKHIDLTSGTEGVLSETEHDLDPLFNSYHSKSD</sequence>
<feature type="repeat" description="ANK" evidence="4">
    <location>
        <begin position="73"/>
        <end position="105"/>
    </location>
</feature>
<dbReference type="InterPro" id="IPR051226">
    <property type="entry name" value="PP1_Regulatory_Subunit"/>
</dbReference>
<gene>
    <name evidence="7" type="ORF">DPMN_144479</name>
</gene>
<dbReference type="PROSITE" id="PS50088">
    <property type="entry name" value="ANK_REPEAT"/>
    <property type="match status" value="2"/>
</dbReference>
<reference evidence="7" key="2">
    <citation type="submission" date="2020-11" db="EMBL/GenBank/DDBJ databases">
        <authorList>
            <person name="McCartney M.A."/>
            <person name="Auch B."/>
            <person name="Kono T."/>
            <person name="Mallez S."/>
            <person name="Becker A."/>
            <person name="Gohl D.M."/>
            <person name="Silverstein K.A.T."/>
            <person name="Koren S."/>
            <person name="Bechman K.B."/>
            <person name="Herman A."/>
            <person name="Abrahante J.E."/>
            <person name="Garbe J."/>
        </authorList>
    </citation>
    <scope>NUCLEOTIDE SEQUENCE</scope>
    <source>
        <strain evidence="7">Duluth1</strain>
        <tissue evidence="7">Whole animal</tissue>
    </source>
</reference>
<dbReference type="SUPFAM" id="SSF48403">
    <property type="entry name" value="Ankyrin repeat"/>
    <property type="match status" value="1"/>
</dbReference>
<feature type="repeat" description="ANK" evidence="4">
    <location>
        <begin position="106"/>
        <end position="138"/>
    </location>
</feature>
<dbReference type="InterPro" id="IPR002110">
    <property type="entry name" value="Ankyrin_rpt"/>
</dbReference>
<dbReference type="EMBL" id="JAIWYP010000006">
    <property type="protein sequence ID" value="KAH3815940.1"/>
    <property type="molecule type" value="Genomic_DNA"/>
</dbReference>
<dbReference type="AlphaFoldDB" id="A0A9D4GIZ4"/>
<comment type="caution">
    <text evidence="7">The sequence shown here is derived from an EMBL/GenBank/DDBJ whole genome shotgun (WGS) entry which is preliminary data.</text>
</comment>
<dbReference type="SMART" id="SM00248">
    <property type="entry name" value="ANK"/>
    <property type="match status" value="2"/>
</dbReference>
<evidence type="ECO:0000313" key="7">
    <source>
        <dbReference type="EMBL" id="KAH3815940.1"/>
    </source>
</evidence>
<feature type="region of interest" description="Disordered" evidence="5">
    <location>
        <begin position="1"/>
        <end position="30"/>
    </location>
</feature>
<dbReference type="Pfam" id="PF12796">
    <property type="entry name" value="Ank_2"/>
    <property type="match status" value="1"/>
</dbReference>
<dbReference type="PANTHER" id="PTHR24179">
    <property type="entry name" value="PROTEIN PHOSPHATASE 1 REGULATORY SUBUNIT 12"/>
    <property type="match status" value="1"/>
</dbReference>
<evidence type="ECO:0000256" key="5">
    <source>
        <dbReference type="SAM" id="MobiDB-lite"/>
    </source>
</evidence>
<feature type="transmembrane region" description="Helical" evidence="6">
    <location>
        <begin position="181"/>
        <end position="203"/>
    </location>
</feature>
<protein>
    <submittedName>
        <fullName evidence="7">Uncharacterized protein</fullName>
    </submittedName>
</protein>
<organism evidence="7 8">
    <name type="scientific">Dreissena polymorpha</name>
    <name type="common">Zebra mussel</name>
    <name type="synonym">Mytilus polymorpha</name>
    <dbReference type="NCBI Taxonomy" id="45954"/>
    <lineage>
        <taxon>Eukaryota</taxon>
        <taxon>Metazoa</taxon>
        <taxon>Spiralia</taxon>
        <taxon>Lophotrochozoa</taxon>
        <taxon>Mollusca</taxon>
        <taxon>Bivalvia</taxon>
        <taxon>Autobranchia</taxon>
        <taxon>Heteroconchia</taxon>
        <taxon>Euheterodonta</taxon>
        <taxon>Imparidentia</taxon>
        <taxon>Neoheterodontei</taxon>
        <taxon>Myida</taxon>
        <taxon>Dreissenoidea</taxon>
        <taxon>Dreissenidae</taxon>
        <taxon>Dreissena</taxon>
    </lineage>
</organism>
<keyword evidence="1" id="KW-0217">Developmental protein</keyword>